<feature type="compositionally biased region" description="Polar residues" evidence="1">
    <location>
        <begin position="22"/>
        <end position="34"/>
    </location>
</feature>
<protein>
    <submittedName>
        <fullName evidence="2">Uncharacterized protein</fullName>
    </submittedName>
</protein>
<accession>A0A0A9HE54</accession>
<name>A0A0A9HE54_ARUDO</name>
<evidence type="ECO:0000256" key="1">
    <source>
        <dbReference type="SAM" id="MobiDB-lite"/>
    </source>
</evidence>
<evidence type="ECO:0000313" key="2">
    <source>
        <dbReference type="EMBL" id="JAE31178.1"/>
    </source>
</evidence>
<dbReference type="EMBL" id="GBRH01166718">
    <property type="protein sequence ID" value="JAE31178.1"/>
    <property type="molecule type" value="Transcribed_RNA"/>
</dbReference>
<reference evidence="2" key="1">
    <citation type="submission" date="2014-09" db="EMBL/GenBank/DDBJ databases">
        <authorList>
            <person name="Magalhaes I.L.F."/>
            <person name="Oliveira U."/>
            <person name="Santos F.R."/>
            <person name="Vidigal T.H.D.A."/>
            <person name="Brescovit A.D."/>
            <person name="Santos A.J."/>
        </authorList>
    </citation>
    <scope>NUCLEOTIDE SEQUENCE</scope>
    <source>
        <tissue evidence="2">Shoot tissue taken approximately 20 cm above the soil surface</tissue>
    </source>
</reference>
<proteinExistence type="predicted"/>
<dbReference type="AlphaFoldDB" id="A0A0A9HE54"/>
<organism evidence="2">
    <name type="scientific">Arundo donax</name>
    <name type="common">Giant reed</name>
    <name type="synonym">Donax arundinaceus</name>
    <dbReference type="NCBI Taxonomy" id="35708"/>
    <lineage>
        <taxon>Eukaryota</taxon>
        <taxon>Viridiplantae</taxon>
        <taxon>Streptophyta</taxon>
        <taxon>Embryophyta</taxon>
        <taxon>Tracheophyta</taxon>
        <taxon>Spermatophyta</taxon>
        <taxon>Magnoliopsida</taxon>
        <taxon>Liliopsida</taxon>
        <taxon>Poales</taxon>
        <taxon>Poaceae</taxon>
        <taxon>PACMAD clade</taxon>
        <taxon>Arundinoideae</taxon>
        <taxon>Arundineae</taxon>
        <taxon>Arundo</taxon>
    </lineage>
</organism>
<feature type="region of interest" description="Disordered" evidence="1">
    <location>
        <begin position="1"/>
        <end position="42"/>
    </location>
</feature>
<reference evidence="2" key="2">
    <citation type="journal article" date="2015" name="Data Brief">
        <title>Shoot transcriptome of the giant reed, Arundo donax.</title>
        <authorList>
            <person name="Barrero R.A."/>
            <person name="Guerrero F.D."/>
            <person name="Moolhuijzen P."/>
            <person name="Goolsby J.A."/>
            <person name="Tidwell J."/>
            <person name="Bellgard S.E."/>
            <person name="Bellgard M.I."/>
        </authorList>
    </citation>
    <scope>NUCLEOTIDE SEQUENCE</scope>
    <source>
        <tissue evidence="2">Shoot tissue taken approximately 20 cm above the soil surface</tissue>
    </source>
</reference>
<sequence length="42" mass="4614">MSLTINSNGKSNGKKKYLGSRPTLQNPDYTTTTKPLVPYELG</sequence>
<feature type="compositionally biased region" description="Low complexity" evidence="1">
    <location>
        <begin position="1"/>
        <end position="11"/>
    </location>
</feature>